<gene>
    <name evidence="2" type="ORF">MRATA1EN1_LOCUS30969</name>
</gene>
<evidence type="ECO:0000313" key="3">
    <source>
        <dbReference type="Proteomes" id="UP001176941"/>
    </source>
</evidence>
<sequence length="237" mass="25630">MERESGRASSSLTLTSAALVIRFPSSAVYPSNLATASHVSERRFGLGSRVFVGVRRNFPCRVAGTQTRQVNVREPVAGGEATRRGNSMKPVMESGGDSWRARTRNGVDGDKFTMMQSRMWWKNHAHGRLLYRLQGVFAMALSSSRIRQASLRNASLPSLPQSLPRQAAGKQRSNSRSVLAEKSTTVGLGIRGYMQSSPQNGRTTQPPCAPVAAEGATGEEAHGGTLDAIVQRREAFG</sequence>
<reference evidence="2" key="1">
    <citation type="submission" date="2023-04" db="EMBL/GenBank/DDBJ databases">
        <authorList>
            <consortium name="ELIXIR-Norway"/>
        </authorList>
    </citation>
    <scope>NUCLEOTIDE SEQUENCE [LARGE SCALE GENOMIC DNA]</scope>
</reference>
<feature type="compositionally biased region" description="Polar residues" evidence="1">
    <location>
        <begin position="194"/>
        <end position="206"/>
    </location>
</feature>
<name>A0ABN8XJN6_RANTA</name>
<keyword evidence="3" id="KW-1185">Reference proteome</keyword>
<feature type="region of interest" description="Disordered" evidence="1">
    <location>
        <begin position="156"/>
        <end position="225"/>
    </location>
</feature>
<proteinExistence type="predicted"/>
<organism evidence="2 3">
    <name type="scientific">Rangifer tarandus platyrhynchus</name>
    <name type="common">Svalbard reindeer</name>
    <dbReference type="NCBI Taxonomy" id="3082113"/>
    <lineage>
        <taxon>Eukaryota</taxon>
        <taxon>Metazoa</taxon>
        <taxon>Chordata</taxon>
        <taxon>Craniata</taxon>
        <taxon>Vertebrata</taxon>
        <taxon>Euteleostomi</taxon>
        <taxon>Mammalia</taxon>
        <taxon>Eutheria</taxon>
        <taxon>Laurasiatheria</taxon>
        <taxon>Artiodactyla</taxon>
        <taxon>Ruminantia</taxon>
        <taxon>Pecora</taxon>
        <taxon>Cervidae</taxon>
        <taxon>Odocoileinae</taxon>
        <taxon>Rangifer</taxon>
    </lineage>
</organism>
<dbReference type="Proteomes" id="UP001176941">
    <property type="component" value="Unassembled WGS sequence"/>
</dbReference>
<evidence type="ECO:0000256" key="1">
    <source>
        <dbReference type="SAM" id="MobiDB-lite"/>
    </source>
</evidence>
<evidence type="ECO:0000313" key="2">
    <source>
        <dbReference type="EMBL" id="CAI9149351.1"/>
    </source>
</evidence>
<dbReference type="EMBL" id="CATKSN020000250">
    <property type="protein sequence ID" value="CAI9149351.1"/>
    <property type="molecule type" value="Genomic_DNA"/>
</dbReference>
<accession>A0ABN8XJN6</accession>
<comment type="caution">
    <text evidence="2">The sequence shown here is derived from an EMBL/GenBank/DDBJ whole genome shotgun (WGS) entry which is preliminary data.</text>
</comment>
<feature type="compositionally biased region" description="Polar residues" evidence="1">
    <location>
        <begin position="171"/>
        <end position="186"/>
    </location>
</feature>
<protein>
    <submittedName>
        <fullName evidence="2">Uncharacterized protein</fullName>
    </submittedName>
</protein>